<dbReference type="InterPro" id="IPR005569">
    <property type="entry name" value="Arc_DNA-bd_dom"/>
</dbReference>
<dbReference type="AlphaFoldDB" id="A0A5D0RKR2"/>
<organism evidence="2 3">
    <name type="scientific">Maritimibacter fusiformis</name>
    <dbReference type="NCBI Taxonomy" id="2603819"/>
    <lineage>
        <taxon>Bacteria</taxon>
        <taxon>Pseudomonadati</taxon>
        <taxon>Pseudomonadota</taxon>
        <taxon>Alphaproteobacteria</taxon>
        <taxon>Rhodobacterales</taxon>
        <taxon>Roseobacteraceae</taxon>
        <taxon>Maritimibacter</taxon>
    </lineage>
</organism>
<accession>A0A5D0RKR2</accession>
<proteinExistence type="predicted"/>
<comment type="caution">
    <text evidence="2">The sequence shown here is derived from an EMBL/GenBank/DDBJ whole genome shotgun (WGS) entry which is preliminary data.</text>
</comment>
<dbReference type="InterPro" id="IPR010985">
    <property type="entry name" value="Ribbon_hlx_hlx"/>
</dbReference>
<dbReference type="Pfam" id="PF03869">
    <property type="entry name" value="Arc"/>
    <property type="match status" value="1"/>
</dbReference>
<protein>
    <submittedName>
        <fullName evidence="2">Arc family DNA-binding protein</fullName>
    </submittedName>
</protein>
<dbReference type="RefSeq" id="WP_148377568.1">
    <property type="nucleotide sequence ID" value="NZ_VSIY01000005.1"/>
</dbReference>
<evidence type="ECO:0000313" key="2">
    <source>
        <dbReference type="EMBL" id="TYB81759.1"/>
    </source>
</evidence>
<feature type="domain" description="Arc-like DNA binding" evidence="1">
    <location>
        <begin position="10"/>
        <end position="48"/>
    </location>
</feature>
<name>A0A5D0RKR2_9RHOB</name>
<dbReference type="GO" id="GO:0003677">
    <property type="term" value="F:DNA binding"/>
    <property type="evidence" value="ECO:0007669"/>
    <property type="project" value="UniProtKB-KW"/>
</dbReference>
<keyword evidence="3" id="KW-1185">Reference proteome</keyword>
<dbReference type="GO" id="GO:0006355">
    <property type="term" value="P:regulation of DNA-templated transcription"/>
    <property type="evidence" value="ECO:0007669"/>
    <property type="project" value="InterPro"/>
</dbReference>
<dbReference type="Proteomes" id="UP000322080">
    <property type="component" value="Unassembled WGS sequence"/>
</dbReference>
<keyword evidence="2" id="KW-0238">DNA-binding</keyword>
<evidence type="ECO:0000313" key="3">
    <source>
        <dbReference type="Proteomes" id="UP000322080"/>
    </source>
</evidence>
<evidence type="ECO:0000259" key="1">
    <source>
        <dbReference type="Pfam" id="PF03869"/>
    </source>
</evidence>
<gene>
    <name evidence="2" type="ORF">FVF75_08620</name>
</gene>
<dbReference type="Gene3D" id="1.10.1220.10">
    <property type="entry name" value="Met repressor-like"/>
    <property type="match status" value="1"/>
</dbReference>
<sequence>MKSEKAELGQIVIRPPEGMRERIKHSAAAHGRSMNAEIVAALENHFRQMERRQAGWRWVPPEEQIPDAYRAAIRDQAERRGTSYGEELTAALVGYYIDPDFARDKVSRERLMRLVSEIVDIVEYDAERRRKAEADDGDG</sequence>
<reference evidence="2 3" key="1">
    <citation type="submission" date="2019-08" db="EMBL/GenBank/DDBJ databases">
        <title>Identification of a novel species of the genus Boseongicola.</title>
        <authorList>
            <person name="Zhang X.-Q."/>
        </authorList>
    </citation>
    <scope>NUCLEOTIDE SEQUENCE [LARGE SCALE GENOMIC DNA]</scope>
    <source>
        <strain evidence="2 3">HY14</strain>
    </source>
</reference>
<dbReference type="SUPFAM" id="SSF47598">
    <property type="entry name" value="Ribbon-helix-helix"/>
    <property type="match status" value="1"/>
</dbReference>
<dbReference type="InterPro" id="IPR013321">
    <property type="entry name" value="Arc_rbn_hlx_hlx"/>
</dbReference>
<dbReference type="EMBL" id="VSIY01000005">
    <property type="protein sequence ID" value="TYB81759.1"/>
    <property type="molecule type" value="Genomic_DNA"/>
</dbReference>